<dbReference type="GO" id="GO:0001725">
    <property type="term" value="C:stress fiber"/>
    <property type="evidence" value="ECO:0007669"/>
    <property type="project" value="TreeGrafter"/>
</dbReference>
<evidence type="ECO:0000256" key="1">
    <source>
        <dbReference type="SAM" id="Coils"/>
    </source>
</evidence>
<organism evidence="3 4">
    <name type="scientific">Albula glossodonta</name>
    <name type="common">roundjaw bonefish</name>
    <dbReference type="NCBI Taxonomy" id="121402"/>
    <lineage>
        <taxon>Eukaryota</taxon>
        <taxon>Metazoa</taxon>
        <taxon>Chordata</taxon>
        <taxon>Craniata</taxon>
        <taxon>Vertebrata</taxon>
        <taxon>Euteleostomi</taxon>
        <taxon>Actinopterygii</taxon>
        <taxon>Neopterygii</taxon>
        <taxon>Teleostei</taxon>
        <taxon>Albuliformes</taxon>
        <taxon>Albulidae</taxon>
        <taxon>Albula</taxon>
    </lineage>
</organism>
<protein>
    <submittedName>
        <fullName evidence="3">Uncharacterized protein</fullName>
    </submittedName>
</protein>
<keyword evidence="1" id="KW-0175">Coiled coil</keyword>
<dbReference type="PANTHER" id="PTHR15551:SF3">
    <property type="entry name" value="LIM AND CALPONIN HOMOLOGY DOMAINS-CONTAINING PROTEIN 1"/>
    <property type="match status" value="1"/>
</dbReference>
<dbReference type="GO" id="GO:0051893">
    <property type="term" value="P:regulation of focal adhesion assembly"/>
    <property type="evidence" value="ECO:0007669"/>
    <property type="project" value="TreeGrafter"/>
</dbReference>
<dbReference type="PANTHER" id="PTHR15551">
    <property type="entry name" value="LIM DOMAIN ONLY 7"/>
    <property type="match status" value="1"/>
</dbReference>
<accession>A0A8T2P684</accession>
<reference evidence="3" key="1">
    <citation type="thesis" date="2021" institute="BYU ScholarsArchive" country="Provo, UT, USA">
        <title>Applications of and Algorithms for Genome Assembly and Genomic Analyses with an Emphasis on Marine Teleosts.</title>
        <authorList>
            <person name="Pickett B.D."/>
        </authorList>
    </citation>
    <scope>NUCLEOTIDE SEQUENCE</scope>
    <source>
        <strain evidence="3">HI-2016</strain>
    </source>
</reference>
<dbReference type="Proteomes" id="UP000824540">
    <property type="component" value="Unassembled WGS sequence"/>
</dbReference>
<evidence type="ECO:0000313" key="3">
    <source>
        <dbReference type="EMBL" id="KAG9347166.1"/>
    </source>
</evidence>
<feature type="compositionally biased region" description="Polar residues" evidence="2">
    <location>
        <begin position="241"/>
        <end position="250"/>
    </location>
</feature>
<feature type="region of interest" description="Disordered" evidence="2">
    <location>
        <begin position="178"/>
        <end position="312"/>
    </location>
</feature>
<evidence type="ECO:0000313" key="4">
    <source>
        <dbReference type="Proteomes" id="UP000824540"/>
    </source>
</evidence>
<feature type="compositionally biased region" description="Low complexity" evidence="2">
    <location>
        <begin position="268"/>
        <end position="280"/>
    </location>
</feature>
<keyword evidence="4" id="KW-1185">Reference proteome</keyword>
<gene>
    <name evidence="3" type="ORF">JZ751_006093</name>
</gene>
<sequence length="312" mass="34919">MLPAPHTAANPCILLLQDRTPSPSPIPLNVHHPLLPHLASPFTQPLLCCEQGWPPVSIHAAYHSNQRKARCRQANWLICARKEKYQREQEKLKQEWEKAQKEVEEEERKYHEEERKILEETVAPLTPRSSALPSPSRVDIPLPTGSWGTIRGSEGDQMDKQDHIGWSDGFIQQSPAASMDCRVTQSSHLQSSGQTEAIAQSQQNGQRSPSAPQLQFQIAPSWNNRQTKQQEEEEWRKTASLDRNWNSAQTPPGGMKRAGSYENVGTNPSQSSSSCSSDAQPPSPNRGRHDHRDPEPLLPHPVFQAAGQPTTL</sequence>
<proteinExistence type="predicted"/>
<feature type="compositionally biased region" description="Polar residues" evidence="2">
    <location>
        <begin position="183"/>
        <end position="227"/>
    </location>
</feature>
<dbReference type="GO" id="GO:0051496">
    <property type="term" value="P:positive regulation of stress fiber assembly"/>
    <property type="evidence" value="ECO:0007669"/>
    <property type="project" value="TreeGrafter"/>
</dbReference>
<feature type="compositionally biased region" description="Basic and acidic residues" evidence="2">
    <location>
        <begin position="228"/>
        <end position="240"/>
    </location>
</feature>
<comment type="caution">
    <text evidence="3">The sequence shown here is derived from an EMBL/GenBank/DDBJ whole genome shotgun (WGS) entry which is preliminary data.</text>
</comment>
<dbReference type="GO" id="GO:0032034">
    <property type="term" value="F:myosin II head/neck binding"/>
    <property type="evidence" value="ECO:0007669"/>
    <property type="project" value="TreeGrafter"/>
</dbReference>
<evidence type="ECO:0000256" key="2">
    <source>
        <dbReference type="SAM" id="MobiDB-lite"/>
    </source>
</evidence>
<dbReference type="AlphaFoldDB" id="A0A8T2P684"/>
<dbReference type="EMBL" id="JAFBMS010000014">
    <property type="protein sequence ID" value="KAG9347166.1"/>
    <property type="molecule type" value="Genomic_DNA"/>
</dbReference>
<name>A0A8T2P684_9TELE</name>
<feature type="coiled-coil region" evidence="1">
    <location>
        <begin position="82"/>
        <end position="123"/>
    </location>
</feature>
<dbReference type="OrthoDB" id="15627at2759"/>